<reference evidence="3 4" key="1">
    <citation type="submission" date="2015-09" db="EMBL/GenBank/DDBJ databases">
        <title>Bacillus cereus food isolates.</title>
        <authorList>
            <person name="Boekhorst J."/>
        </authorList>
    </citation>
    <scope>NUCLEOTIDE SEQUENCE [LARGE SCALE GENOMIC DNA]</scope>
    <source>
        <strain evidence="3 4">B4088</strain>
    </source>
</reference>
<dbReference type="PATRIC" id="fig|1396.535.peg.4066"/>
<evidence type="ECO:0000313" key="4">
    <source>
        <dbReference type="Proteomes" id="UP000076482"/>
    </source>
</evidence>
<dbReference type="RefSeq" id="WP_063259560.1">
    <property type="nucleotide sequence ID" value="NZ_LJKE01000015.1"/>
</dbReference>
<feature type="region of interest" description="Disordered" evidence="1">
    <location>
        <begin position="134"/>
        <end position="200"/>
    </location>
</feature>
<feature type="transmembrane region" description="Helical" evidence="2">
    <location>
        <begin position="78"/>
        <end position="95"/>
    </location>
</feature>
<comment type="caution">
    <text evidence="3">The sequence shown here is derived from an EMBL/GenBank/DDBJ whole genome shotgun (WGS) entry which is preliminary data.</text>
</comment>
<protein>
    <submittedName>
        <fullName evidence="3">Uncharacterized protein</fullName>
    </submittedName>
</protein>
<feature type="transmembrane region" description="Helical" evidence="2">
    <location>
        <begin position="7"/>
        <end position="26"/>
    </location>
</feature>
<gene>
    <name evidence="3" type="ORF">B4088_0324</name>
</gene>
<feature type="transmembrane region" description="Helical" evidence="2">
    <location>
        <begin position="101"/>
        <end position="123"/>
    </location>
</feature>
<dbReference type="EMBL" id="LJKE01000015">
    <property type="protein sequence ID" value="KZD71863.1"/>
    <property type="molecule type" value="Genomic_DNA"/>
</dbReference>
<feature type="compositionally biased region" description="Basic residues" evidence="1">
    <location>
        <begin position="134"/>
        <end position="154"/>
    </location>
</feature>
<proteinExistence type="predicted"/>
<feature type="compositionally biased region" description="Basic residues" evidence="1">
    <location>
        <begin position="176"/>
        <end position="186"/>
    </location>
</feature>
<evidence type="ECO:0000256" key="2">
    <source>
        <dbReference type="SAM" id="Phobius"/>
    </source>
</evidence>
<evidence type="ECO:0000256" key="1">
    <source>
        <dbReference type="SAM" id="MobiDB-lite"/>
    </source>
</evidence>
<dbReference type="AlphaFoldDB" id="A0A164QLG8"/>
<dbReference type="Proteomes" id="UP000076482">
    <property type="component" value="Unassembled WGS sequence"/>
</dbReference>
<name>A0A164QLG8_BACCE</name>
<evidence type="ECO:0000313" key="3">
    <source>
        <dbReference type="EMBL" id="KZD71863.1"/>
    </source>
</evidence>
<keyword evidence="2" id="KW-0472">Membrane</keyword>
<sequence length="200" mass="22757">MLSNKNAIQILCGALLLVSFFVPWVYSGNIFYFQPLEEIMRSGGPLAFKLFWLLPVMGVLNIALGVKKEFDKQIVCDSLVICILIIICVIHYSGIYNNHLVSIYIGFYATSVAVIAFVLSVILPKRKFRLWKKRRRKRTMSKPRQVRTKGRRSSGVKSVMRESSSIEKGKSGTTKPKQKVTKKKNTKTQSPVKSKTKKKK</sequence>
<keyword evidence="2" id="KW-1133">Transmembrane helix</keyword>
<keyword evidence="2" id="KW-0812">Transmembrane</keyword>
<accession>A0A164QLG8</accession>
<feature type="transmembrane region" description="Helical" evidence="2">
    <location>
        <begin position="46"/>
        <end position="66"/>
    </location>
</feature>
<organism evidence="3 4">
    <name type="scientific">Bacillus cereus</name>
    <dbReference type="NCBI Taxonomy" id="1396"/>
    <lineage>
        <taxon>Bacteria</taxon>
        <taxon>Bacillati</taxon>
        <taxon>Bacillota</taxon>
        <taxon>Bacilli</taxon>
        <taxon>Bacillales</taxon>
        <taxon>Bacillaceae</taxon>
        <taxon>Bacillus</taxon>
        <taxon>Bacillus cereus group</taxon>
    </lineage>
</organism>